<evidence type="ECO:0000256" key="1">
    <source>
        <dbReference type="SAM" id="MobiDB-lite"/>
    </source>
</evidence>
<reference evidence="2" key="1">
    <citation type="submission" date="2020-03" db="EMBL/GenBank/DDBJ databases">
        <title>Hybrid Assembly of Korean Phytophthora infestans isolates.</title>
        <authorList>
            <person name="Prokchorchik M."/>
            <person name="Lee Y."/>
            <person name="Seo J."/>
            <person name="Cho J.-H."/>
            <person name="Park Y.-E."/>
            <person name="Jang D.-C."/>
            <person name="Im J.-S."/>
            <person name="Choi J.-G."/>
            <person name="Park H.-J."/>
            <person name="Lee G.-B."/>
            <person name="Lee Y.-G."/>
            <person name="Hong S.-Y."/>
            <person name="Cho K."/>
            <person name="Sohn K.H."/>
        </authorList>
    </citation>
    <scope>NUCLEOTIDE SEQUENCE</scope>
    <source>
        <strain evidence="2">KR_2_A2</strain>
    </source>
</reference>
<feature type="region of interest" description="Disordered" evidence="1">
    <location>
        <begin position="1"/>
        <end position="65"/>
    </location>
</feature>
<name>A0A8S9UZD4_PHYIN</name>
<dbReference type="Proteomes" id="UP000704712">
    <property type="component" value="Unassembled WGS sequence"/>
</dbReference>
<evidence type="ECO:0000313" key="2">
    <source>
        <dbReference type="EMBL" id="KAF4143498.1"/>
    </source>
</evidence>
<dbReference type="EMBL" id="JAACNO010001006">
    <property type="protein sequence ID" value="KAF4143498.1"/>
    <property type="molecule type" value="Genomic_DNA"/>
</dbReference>
<protein>
    <submittedName>
        <fullName evidence="2">Uncharacterized protein</fullName>
    </submittedName>
</protein>
<comment type="caution">
    <text evidence="2">The sequence shown here is derived from an EMBL/GenBank/DDBJ whole genome shotgun (WGS) entry which is preliminary data.</text>
</comment>
<gene>
    <name evidence="2" type="ORF">GN958_ATG07231</name>
</gene>
<organism evidence="2 3">
    <name type="scientific">Phytophthora infestans</name>
    <name type="common">Potato late blight agent</name>
    <name type="synonym">Botrytis infestans</name>
    <dbReference type="NCBI Taxonomy" id="4787"/>
    <lineage>
        <taxon>Eukaryota</taxon>
        <taxon>Sar</taxon>
        <taxon>Stramenopiles</taxon>
        <taxon>Oomycota</taxon>
        <taxon>Peronosporomycetes</taxon>
        <taxon>Peronosporales</taxon>
        <taxon>Peronosporaceae</taxon>
        <taxon>Phytophthora</taxon>
    </lineage>
</organism>
<proteinExistence type="predicted"/>
<sequence>MSLQEESLLVQRDEENPDELLMFSHNEGDPLSLRLSMTSPSHRGEKQPLLSSDAYQNVRDDGKID</sequence>
<dbReference type="AlphaFoldDB" id="A0A8S9UZD4"/>
<evidence type="ECO:0000313" key="3">
    <source>
        <dbReference type="Proteomes" id="UP000704712"/>
    </source>
</evidence>
<accession>A0A8S9UZD4</accession>